<dbReference type="EMBL" id="CAJVAF010000016">
    <property type="protein sequence ID" value="CAG7588929.1"/>
    <property type="molecule type" value="Genomic_DNA"/>
</dbReference>
<organism evidence="1 2">
    <name type="scientific">Hyalomma marginatum</name>
    <dbReference type="NCBI Taxonomy" id="34627"/>
    <lineage>
        <taxon>Eukaryota</taxon>
        <taxon>Metazoa</taxon>
        <taxon>Ecdysozoa</taxon>
        <taxon>Arthropoda</taxon>
        <taxon>Chelicerata</taxon>
        <taxon>Arachnida</taxon>
        <taxon>Acari</taxon>
        <taxon>Parasitiformes</taxon>
        <taxon>Ixodida</taxon>
        <taxon>Ixodoidea</taxon>
        <taxon>Ixodidae</taxon>
        <taxon>Hyalomminae</taxon>
        <taxon>Hyalomma</taxon>
    </lineage>
</organism>
<reference evidence="1" key="1">
    <citation type="submission" date="2021-06" db="EMBL/GenBank/DDBJ databases">
        <authorList>
            <person name="Nardi T."/>
            <person name="Nardi T."/>
        </authorList>
    </citation>
    <scope>NUCLEOTIDE SEQUENCE</scope>
</reference>
<sequence>MTNENYALENAFINILNVFSTSEEGGTFFLKYILIPDGKESDKALEILYEEISNCFKDEVEVGKSVVESLKTIRKIILAEPAARIFVENQINQVLQYKAMVDYVNDKPSEEFLKNI</sequence>
<evidence type="ECO:0000313" key="2">
    <source>
        <dbReference type="Proteomes" id="UP000837675"/>
    </source>
</evidence>
<keyword evidence="2" id="KW-1185">Reference proteome</keyword>
<evidence type="ECO:0000313" key="1">
    <source>
        <dbReference type="EMBL" id="CAG7588929.1"/>
    </source>
</evidence>
<comment type="caution">
    <text evidence="1">The sequence shown here is derived from an EMBL/GenBank/DDBJ whole genome shotgun (WGS) entry which is preliminary data.</text>
</comment>
<accession>A0A8S4C0S1</accession>
<dbReference type="AlphaFoldDB" id="A0A8S4C0S1"/>
<dbReference type="Proteomes" id="UP000837675">
    <property type="component" value="Unassembled WGS sequence"/>
</dbReference>
<protein>
    <submittedName>
        <fullName evidence="1">Uncharacterized protein</fullName>
    </submittedName>
</protein>
<name>A0A8S4C0S1_9ACAR</name>
<gene>
    <name evidence="1" type="ORF">MHYMCMPASI_00064</name>
</gene>
<proteinExistence type="predicted"/>